<dbReference type="PANTHER" id="PTHR21716:SF53">
    <property type="entry name" value="PERMEASE PERM-RELATED"/>
    <property type="match status" value="1"/>
</dbReference>
<organism evidence="9 10">
    <name type="scientific">Paraburkholderia fynbosensis</name>
    <dbReference type="NCBI Taxonomy" id="1200993"/>
    <lineage>
        <taxon>Bacteria</taxon>
        <taxon>Pseudomonadati</taxon>
        <taxon>Pseudomonadota</taxon>
        <taxon>Betaproteobacteria</taxon>
        <taxon>Burkholderiales</taxon>
        <taxon>Burkholderiaceae</taxon>
        <taxon>Paraburkholderia</taxon>
    </lineage>
</organism>
<dbReference type="PANTHER" id="PTHR21716">
    <property type="entry name" value="TRANSMEMBRANE PROTEIN"/>
    <property type="match status" value="1"/>
</dbReference>
<dbReference type="Pfam" id="PF01594">
    <property type="entry name" value="AI-2E_transport"/>
    <property type="match status" value="1"/>
</dbReference>
<evidence type="ECO:0000313" key="10">
    <source>
        <dbReference type="Proteomes" id="UP000494252"/>
    </source>
</evidence>
<comment type="similarity">
    <text evidence="2">Belongs to the autoinducer-2 exporter (AI-2E) (TC 2.A.86) family.</text>
</comment>
<feature type="transmembrane region" description="Helical" evidence="8">
    <location>
        <begin position="12"/>
        <end position="45"/>
    </location>
</feature>
<proteinExistence type="inferred from homology"/>
<comment type="subcellular location">
    <subcellularLocation>
        <location evidence="1">Cell membrane</location>
        <topology evidence="1">Multi-pass membrane protein</topology>
    </subcellularLocation>
</comment>
<evidence type="ECO:0000256" key="7">
    <source>
        <dbReference type="ARBA" id="ARBA00023136"/>
    </source>
</evidence>
<protein>
    <recommendedName>
        <fullName evidence="11">AI-2E family transporter</fullName>
    </recommendedName>
</protein>
<evidence type="ECO:0000256" key="5">
    <source>
        <dbReference type="ARBA" id="ARBA00022692"/>
    </source>
</evidence>
<feature type="transmembrane region" description="Helical" evidence="8">
    <location>
        <begin position="292"/>
        <end position="311"/>
    </location>
</feature>
<feature type="transmembrane region" description="Helical" evidence="8">
    <location>
        <begin position="255"/>
        <end position="280"/>
    </location>
</feature>
<keyword evidence="6 8" id="KW-1133">Transmembrane helix</keyword>
<keyword evidence="5 8" id="KW-0812">Transmembrane</keyword>
<gene>
    <name evidence="9" type="ORF">LMG27177_01923</name>
</gene>
<dbReference type="Proteomes" id="UP000494252">
    <property type="component" value="Unassembled WGS sequence"/>
</dbReference>
<evidence type="ECO:0000256" key="4">
    <source>
        <dbReference type="ARBA" id="ARBA00022475"/>
    </source>
</evidence>
<dbReference type="InterPro" id="IPR002549">
    <property type="entry name" value="AI-2E-like"/>
</dbReference>
<dbReference type="GO" id="GO:0055085">
    <property type="term" value="P:transmembrane transport"/>
    <property type="evidence" value="ECO:0007669"/>
    <property type="project" value="TreeGrafter"/>
</dbReference>
<evidence type="ECO:0000256" key="8">
    <source>
        <dbReference type="SAM" id="Phobius"/>
    </source>
</evidence>
<reference evidence="9 10" key="1">
    <citation type="submission" date="2020-04" db="EMBL/GenBank/DDBJ databases">
        <authorList>
            <person name="De Canck E."/>
        </authorList>
    </citation>
    <scope>NUCLEOTIDE SEQUENCE [LARGE SCALE GENOMIC DNA]</scope>
    <source>
        <strain evidence="9 10">LMG 27177</strain>
    </source>
</reference>
<dbReference type="AlphaFoldDB" id="A0A6J5FSC4"/>
<feature type="transmembrane region" description="Helical" evidence="8">
    <location>
        <begin position="150"/>
        <end position="171"/>
    </location>
</feature>
<keyword evidence="10" id="KW-1185">Reference proteome</keyword>
<dbReference type="GO" id="GO:0005886">
    <property type="term" value="C:plasma membrane"/>
    <property type="evidence" value="ECO:0007669"/>
    <property type="project" value="UniProtKB-SubCell"/>
</dbReference>
<sequence length="369" mass="40244">MLGFDVCTARKVWTASLIALLFFVVYIASTTVLVVVFAVFFSYLIYPMVEFVERVRPRRMPRVASIALVFVVVVAVIAVVGSIFGVQLQDQATHLFAQLPTLLKPDVPSRFPLPHFLEPLRERIIDFVRSQIEIGSDKAVPVARSVGLGVVHAAGNLIHLVLIPILSFLLIKEGPQMRDACLELLTARHRTLWAEIVTDLNVLLSKYVRALLFLSLATLICYGVAFSLLGVPYAFLLAVSAGLLEFVPFAGPLAAVAITLVVAVFSGYPHLLWLVVFIGLYRLFQDYVLNPYLMSEGVEVSPFLVIVGLLAGDQLGGVAGIFLAVPVIATLKIIIGRARVFYATSHAQGDVAHVGWRNTEDPSGPPNLG</sequence>
<evidence type="ECO:0008006" key="11">
    <source>
        <dbReference type="Google" id="ProtNLM"/>
    </source>
</evidence>
<keyword evidence="3" id="KW-0813">Transport</keyword>
<evidence type="ECO:0000256" key="3">
    <source>
        <dbReference type="ARBA" id="ARBA00022448"/>
    </source>
</evidence>
<dbReference type="RefSeq" id="WP_175159151.1">
    <property type="nucleotide sequence ID" value="NZ_CADIKI010000004.1"/>
</dbReference>
<feature type="transmembrane region" description="Helical" evidence="8">
    <location>
        <begin position="66"/>
        <end position="86"/>
    </location>
</feature>
<name>A0A6J5FSC4_9BURK</name>
<evidence type="ECO:0000256" key="2">
    <source>
        <dbReference type="ARBA" id="ARBA00009773"/>
    </source>
</evidence>
<evidence type="ECO:0000256" key="1">
    <source>
        <dbReference type="ARBA" id="ARBA00004651"/>
    </source>
</evidence>
<keyword evidence="7 8" id="KW-0472">Membrane</keyword>
<accession>A0A6J5FSC4</accession>
<feature type="transmembrane region" description="Helical" evidence="8">
    <location>
        <begin position="210"/>
        <end position="235"/>
    </location>
</feature>
<evidence type="ECO:0000256" key="6">
    <source>
        <dbReference type="ARBA" id="ARBA00022989"/>
    </source>
</evidence>
<keyword evidence="4" id="KW-1003">Cell membrane</keyword>
<feature type="transmembrane region" description="Helical" evidence="8">
    <location>
        <begin position="317"/>
        <end position="335"/>
    </location>
</feature>
<dbReference type="EMBL" id="CADIKI010000004">
    <property type="protein sequence ID" value="CAB3785821.1"/>
    <property type="molecule type" value="Genomic_DNA"/>
</dbReference>
<evidence type="ECO:0000313" key="9">
    <source>
        <dbReference type="EMBL" id="CAB3785821.1"/>
    </source>
</evidence>